<dbReference type="EMBL" id="VXIV02000900">
    <property type="protein sequence ID" value="KAF6035289.1"/>
    <property type="molecule type" value="Genomic_DNA"/>
</dbReference>
<feature type="compositionally biased region" description="Polar residues" evidence="1">
    <location>
        <begin position="160"/>
        <end position="175"/>
    </location>
</feature>
<feature type="compositionally biased region" description="Low complexity" evidence="1">
    <location>
        <begin position="180"/>
        <end position="193"/>
    </location>
</feature>
<evidence type="ECO:0000313" key="2">
    <source>
        <dbReference type="EMBL" id="KAF6035289.1"/>
    </source>
</evidence>
<evidence type="ECO:0000313" key="3">
    <source>
        <dbReference type="Proteomes" id="UP000593567"/>
    </source>
</evidence>
<feature type="region of interest" description="Disordered" evidence="1">
    <location>
        <begin position="111"/>
        <end position="193"/>
    </location>
</feature>
<feature type="compositionally biased region" description="Acidic residues" evidence="1">
    <location>
        <begin position="112"/>
        <end position="123"/>
    </location>
</feature>
<accession>A0A7J7K9H2</accession>
<organism evidence="2 3">
    <name type="scientific">Bugula neritina</name>
    <name type="common">Brown bryozoan</name>
    <name type="synonym">Sertularia neritina</name>
    <dbReference type="NCBI Taxonomy" id="10212"/>
    <lineage>
        <taxon>Eukaryota</taxon>
        <taxon>Metazoa</taxon>
        <taxon>Spiralia</taxon>
        <taxon>Lophotrochozoa</taxon>
        <taxon>Bryozoa</taxon>
        <taxon>Gymnolaemata</taxon>
        <taxon>Cheilostomatida</taxon>
        <taxon>Flustrina</taxon>
        <taxon>Buguloidea</taxon>
        <taxon>Bugulidae</taxon>
        <taxon>Bugula</taxon>
    </lineage>
</organism>
<feature type="compositionally biased region" description="Low complexity" evidence="1">
    <location>
        <begin position="124"/>
        <end position="144"/>
    </location>
</feature>
<evidence type="ECO:0000256" key="1">
    <source>
        <dbReference type="SAM" id="MobiDB-lite"/>
    </source>
</evidence>
<proteinExistence type="predicted"/>
<dbReference type="Proteomes" id="UP000593567">
    <property type="component" value="Unassembled WGS sequence"/>
</dbReference>
<gene>
    <name evidence="2" type="ORF">EB796_006397</name>
</gene>
<comment type="caution">
    <text evidence="2">The sequence shown here is derived from an EMBL/GenBank/DDBJ whole genome shotgun (WGS) entry which is preliminary data.</text>
</comment>
<protein>
    <submittedName>
        <fullName evidence="2">Uncharacterized protein</fullName>
    </submittedName>
</protein>
<keyword evidence="3" id="KW-1185">Reference proteome</keyword>
<sequence length="193" mass="21131">MRRVQKLSSMMGSFSCDEILEAAIPRFRKDGVSLYRILETGLAAPPGERPSYTRMLQLYTELQGKMIEMGRLCLRSITQEDQVAEDKEAIQITSERIAHSLCVEPGLFEVSDLPEPEVPEPEETPQQPEVPSSTAEAETAASSEPDLSSVAAEKEGGSLQPASDMNDSVPPQSQELAPGSKSNSRQSSSYQQR</sequence>
<name>A0A7J7K9H2_BUGNE</name>
<dbReference type="AlphaFoldDB" id="A0A7J7K9H2"/>
<reference evidence="2" key="1">
    <citation type="submission" date="2020-06" db="EMBL/GenBank/DDBJ databases">
        <title>Draft genome of Bugula neritina, a colonial animal packing powerful symbionts and potential medicines.</title>
        <authorList>
            <person name="Rayko M."/>
        </authorList>
    </citation>
    <scope>NUCLEOTIDE SEQUENCE [LARGE SCALE GENOMIC DNA]</scope>
    <source>
        <strain evidence="2">Kwan_BN1</strain>
    </source>
</reference>